<evidence type="ECO:0000259" key="13">
    <source>
        <dbReference type="PROSITE" id="PS50172"/>
    </source>
</evidence>
<dbReference type="InterPro" id="IPR002008">
    <property type="entry name" value="DNA_pol_X_beta-like"/>
</dbReference>
<sequence length="593" mass="66033">MEQWATGVQVFLVPLASATASRRAVWAQRLRSAGGATADGDGVTHVALAPELSRGRLEAWKDLSSLKEAFWVSTDWLISCLSQQRRVPEAQFPWPPDPAPKSASPSPRKVPALEASPLPSKRKVEDPSESEAQVSPVSPPSSKRTRRSELSESEVEELRPRMAAFNGQLTPQRKQLLGRREKFACQRAPLLDPATPSAASGQRNGALVALFGQLQKHYEALGDSWRERSYRTTASLLRSLPFEVASVADLQQPQLRRLGKKTREKLVEFLETGTIGRVEGLQEDESTKALNELQGIWGVGLTTARRWYGLGCRSVEDVREHMAAGGLKLNSDQLIGLELYDDLAQRIPRQEVASIVERVEAAAQQRFGLRLRVEACGSYRRGRDTCGDVDLLLCCRWAEDEGRLSCQEILQAIVAELTAQKFLTHDLKGSRYEDPFARGEASPRSACYFGVCKVGQCHRRIDLKVHPLVEFPFAWLSFTGSGPFNRSMRLFARRCGFSLSDHGICEATHARARGRGPRLWTGPPIAQHRFQTEKDIFDFLGLSYREPWQREVDASWLQETATAAEEASASTATRRKDVVSPRFGLQSTAMVLI</sequence>
<gene>
    <name evidence="14" type="ORF">CCMP2556_LOCUS31214</name>
    <name evidence="15" type="ORF">CCMP2556_LOCUS31658</name>
</gene>
<dbReference type="EMBL" id="CAXAMN010021917">
    <property type="protein sequence ID" value="CAK9064441.1"/>
    <property type="molecule type" value="Genomic_DNA"/>
</dbReference>
<keyword evidence="5" id="KW-0235">DNA replication</keyword>
<accession>A0ABP0NLF4</accession>
<evidence type="ECO:0000256" key="10">
    <source>
        <dbReference type="ARBA" id="ARBA00049244"/>
    </source>
</evidence>
<dbReference type="Gene3D" id="3.30.210.10">
    <property type="entry name" value="DNA polymerase, thumb domain"/>
    <property type="match status" value="1"/>
</dbReference>
<evidence type="ECO:0000256" key="4">
    <source>
        <dbReference type="ARBA" id="ARBA00022695"/>
    </source>
</evidence>
<keyword evidence="7 11" id="KW-0239">DNA-directed DNA polymerase</keyword>
<reference evidence="15 16" key="1">
    <citation type="submission" date="2024-02" db="EMBL/GenBank/DDBJ databases">
        <authorList>
            <person name="Chen Y."/>
            <person name="Shah S."/>
            <person name="Dougan E. K."/>
            <person name="Thang M."/>
            <person name="Chan C."/>
        </authorList>
    </citation>
    <scope>NUCLEOTIDE SEQUENCE [LARGE SCALE GENOMIC DNA]</scope>
</reference>
<dbReference type="InterPro" id="IPR036420">
    <property type="entry name" value="BRCT_dom_sf"/>
</dbReference>
<feature type="compositionally biased region" description="Low complexity" evidence="12">
    <location>
        <begin position="100"/>
        <end position="112"/>
    </location>
</feature>
<keyword evidence="4 11" id="KW-0548">Nucleotidyltransferase</keyword>
<evidence type="ECO:0000256" key="7">
    <source>
        <dbReference type="ARBA" id="ARBA00022932"/>
    </source>
</evidence>
<dbReference type="EC" id="2.7.7.7" evidence="11"/>
<dbReference type="PROSITE" id="PS50172">
    <property type="entry name" value="BRCT"/>
    <property type="match status" value="1"/>
</dbReference>
<comment type="catalytic activity">
    <reaction evidence="10 11">
        <text>DNA(n) + a 2'-deoxyribonucleoside 5'-triphosphate = DNA(n+1) + diphosphate</text>
        <dbReference type="Rhea" id="RHEA:22508"/>
        <dbReference type="Rhea" id="RHEA-COMP:17339"/>
        <dbReference type="Rhea" id="RHEA-COMP:17340"/>
        <dbReference type="ChEBI" id="CHEBI:33019"/>
        <dbReference type="ChEBI" id="CHEBI:61560"/>
        <dbReference type="ChEBI" id="CHEBI:173112"/>
        <dbReference type="EC" id="2.7.7.7"/>
    </reaction>
</comment>
<dbReference type="SUPFAM" id="SSF81301">
    <property type="entry name" value="Nucleotidyltransferase"/>
    <property type="match status" value="1"/>
</dbReference>
<evidence type="ECO:0000256" key="9">
    <source>
        <dbReference type="ARBA" id="ARBA00023239"/>
    </source>
</evidence>
<comment type="similarity">
    <text evidence="11">Belongs to the DNA polymerase type-X family.</text>
</comment>
<dbReference type="Gene3D" id="1.10.150.20">
    <property type="entry name" value="5' to 3' exonuclease, C-terminal subdomain"/>
    <property type="match status" value="1"/>
</dbReference>
<dbReference type="Gene3D" id="1.10.150.110">
    <property type="entry name" value="DNA polymerase beta, N-terminal domain-like"/>
    <property type="match status" value="1"/>
</dbReference>
<dbReference type="Pfam" id="PF14792">
    <property type="entry name" value="DNA_pol_B_palm"/>
    <property type="match status" value="1"/>
</dbReference>
<dbReference type="Pfam" id="PF14791">
    <property type="entry name" value="DNA_pol_B_thumb"/>
    <property type="match status" value="1"/>
</dbReference>
<keyword evidence="3 11" id="KW-0808">Transferase</keyword>
<evidence type="ECO:0000256" key="1">
    <source>
        <dbReference type="ARBA" id="ARBA00001936"/>
    </source>
</evidence>
<name>A0ABP0NLF4_9DINO</name>
<proteinExistence type="inferred from homology"/>
<evidence type="ECO:0000256" key="8">
    <source>
        <dbReference type="ARBA" id="ARBA00023204"/>
    </source>
</evidence>
<dbReference type="InterPro" id="IPR043519">
    <property type="entry name" value="NT_sf"/>
</dbReference>
<evidence type="ECO:0000256" key="3">
    <source>
        <dbReference type="ARBA" id="ARBA00022679"/>
    </source>
</evidence>
<dbReference type="InterPro" id="IPR002054">
    <property type="entry name" value="DNA-dir_DNA_pol_X"/>
</dbReference>
<evidence type="ECO:0000256" key="11">
    <source>
        <dbReference type="RuleBase" id="RU366014"/>
    </source>
</evidence>
<dbReference type="InterPro" id="IPR010996">
    <property type="entry name" value="HHH_MUS81"/>
</dbReference>
<dbReference type="InterPro" id="IPR001357">
    <property type="entry name" value="BRCT_dom"/>
</dbReference>
<dbReference type="SUPFAM" id="SSF81585">
    <property type="entry name" value="PsbU/PolX domain-like"/>
    <property type="match status" value="1"/>
</dbReference>
<feature type="region of interest" description="Disordered" evidence="12">
    <location>
        <begin position="89"/>
        <end position="170"/>
    </location>
</feature>
<dbReference type="InterPro" id="IPR022312">
    <property type="entry name" value="DNA_pol_X"/>
</dbReference>
<comment type="subcellular location">
    <subcellularLocation>
        <location evidence="11">Nucleus</location>
    </subcellularLocation>
</comment>
<evidence type="ECO:0000313" key="16">
    <source>
        <dbReference type="Proteomes" id="UP001642484"/>
    </source>
</evidence>
<dbReference type="Proteomes" id="UP001642484">
    <property type="component" value="Unassembled WGS sequence"/>
</dbReference>
<comment type="cofactor">
    <cofactor evidence="1">
        <name>Mn(2+)</name>
        <dbReference type="ChEBI" id="CHEBI:29035"/>
    </cofactor>
</comment>
<comment type="caution">
    <text evidence="15">The sequence shown here is derived from an EMBL/GenBank/DDBJ whole genome shotgun (WGS) entry which is preliminary data.</text>
</comment>
<keyword evidence="2" id="KW-0237">DNA synthesis</keyword>
<dbReference type="SMART" id="SM00483">
    <property type="entry name" value="POLXc"/>
    <property type="match status" value="1"/>
</dbReference>
<dbReference type="CDD" id="cd00141">
    <property type="entry name" value="NT_POLXc"/>
    <property type="match status" value="1"/>
</dbReference>
<dbReference type="Pfam" id="PF14716">
    <property type="entry name" value="HHH_8"/>
    <property type="match status" value="1"/>
</dbReference>
<dbReference type="Gene3D" id="3.30.460.10">
    <property type="entry name" value="Beta Polymerase, domain 2"/>
    <property type="match status" value="1"/>
</dbReference>
<dbReference type="PRINTS" id="PR00870">
    <property type="entry name" value="DNAPOLXBETA"/>
</dbReference>
<protein>
    <recommendedName>
        <fullName evidence="11">DNA polymerase</fullName>
        <ecNumber evidence="11">2.7.7.7</ecNumber>
    </recommendedName>
</protein>
<keyword evidence="16" id="KW-1185">Reference proteome</keyword>
<dbReference type="PANTHER" id="PTHR11276">
    <property type="entry name" value="DNA POLYMERASE TYPE-X FAMILY MEMBER"/>
    <property type="match status" value="1"/>
</dbReference>
<organism evidence="15 16">
    <name type="scientific">Durusdinium trenchii</name>
    <dbReference type="NCBI Taxonomy" id="1381693"/>
    <lineage>
        <taxon>Eukaryota</taxon>
        <taxon>Sar</taxon>
        <taxon>Alveolata</taxon>
        <taxon>Dinophyceae</taxon>
        <taxon>Suessiales</taxon>
        <taxon>Symbiodiniaceae</taxon>
        <taxon>Durusdinium</taxon>
    </lineage>
</organism>
<keyword evidence="9" id="KW-0456">Lyase</keyword>
<keyword evidence="8 11" id="KW-0234">DNA repair</keyword>
<dbReference type="InterPro" id="IPR037160">
    <property type="entry name" value="DNA_Pol_thumb_sf"/>
</dbReference>
<dbReference type="EMBL" id="CAXAMN010021806">
    <property type="protein sequence ID" value="CAK9063517.1"/>
    <property type="molecule type" value="Genomic_DNA"/>
</dbReference>
<dbReference type="InterPro" id="IPR029398">
    <property type="entry name" value="PolB_thumb"/>
</dbReference>
<evidence type="ECO:0000256" key="6">
    <source>
        <dbReference type="ARBA" id="ARBA00022763"/>
    </source>
</evidence>
<comment type="function">
    <text evidence="11">DNA polymerase that functions in several pathways of DNA repair. Involved in base excision repair (BER) responsible for repair of lesions that give rise to abasic (AP) sites in DNA. Also contributes to DNA double-strand break repair by non-homologous end joining and homologous recombination. Has both template-dependent and template-independent (terminal transferase) DNA polymerase activities. Has also a 5'-deoxyribose-5-phosphate lyase (dRP lyase) activity.</text>
</comment>
<feature type="domain" description="BRCT" evidence="13">
    <location>
        <begin position="1"/>
        <end position="94"/>
    </location>
</feature>
<dbReference type="InterPro" id="IPR018944">
    <property type="entry name" value="DNA_pol_lambd_fingers_domain"/>
</dbReference>
<dbReference type="SUPFAM" id="SSF52113">
    <property type="entry name" value="BRCT domain"/>
    <property type="match status" value="1"/>
</dbReference>
<dbReference type="PANTHER" id="PTHR11276:SF28">
    <property type="entry name" value="DNA POLYMERASE LAMBDA"/>
    <property type="match status" value="1"/>
</dbReference>
<dbReference type="InterPro" id="IPR028207">
    <property type="entry name" value="DNA_pol_B_palm_palm"/>
</dbReference>
<evidence type="ECO:0000256" key="2">
    <source>
        <dbReference type="ARBA" id="ARBA00022634"/>
    </source>
</evidence>
<dbReference type="Gene3D" id="3.40.50.10190">
    <property type="entry name" value="BRCT domain"/>
    <property type="match status" value="1"/>
</dbReference>
<dbReference type="Pfam" id="PF10391">
    <property type="entry name" value="DNA_pol_lambd_f"/>
    <property type="match status" value="1"/>
</dbReference>
<evidence type="ECO:0000313" key="14">
    <source>
        <dbReference type="EMBL" id="CAK9063517.1"/>
    </source>
</evidence>
<evidence type="ECO:0000256" key="12">
    <source>
        <dbReference type="SAM" id="MobiDB-lite"/>
    </source>
</evidence>
<dbReference type="InterPro" id="IPR027421">
    <property type="entry name" value="DNA_pol_lamdba_lyase_dom_sf"/>
</dbReference>
<dbReference type="SUPFAM" id="SSF47802">
    <property type="entry name" value="DNA polymerase beta, N-terminal domain-like"/>
    <property type="match status" value="1"/>
</dbReference>
<evidence type="ECO:0000256" key="5">
    <source>
        <dbReference type="ARBA" id="ARBA00022705"/>
    </source>
</evidence>
<evidence type="ECO:0000313" key="15">
    <source>
        <dbReference type="EMBL" id="CAK9064441.1"/>
    </source>
</evidence>
<keyword evidence="6 11" id="KW-0227">DNA damage</keyword>
<keyword evidence="11" id="KW-0539">Nucleus</keyword>
<dbReference type="PRINTS" id="PR00869">
    <property type="entry name" value="DNAPOLX"/>
</dbReference>